<sequence>MKVVKNFGKIQVFLDNVLKLNYTDTTYSRGTIGLRGGFGNTVKFDNVTVAPHI</sequence>
<reference evidence="1 2" key="1">
    <citation type="submission" date="2022-10" db="EMBL/GenBank/DDBJ databases">
        <title>Paenibacillus description and whole genome data of maize root bacterial community.</title>
        <authorList>
            <person name="Marton D."/>
            <person name="Farkas M."/>
            <person name="Cserhati M."/>
        </authorList>
    </citation>
    <scope>NUCLEOTIDE SEQUENCE [LARGE SCALE GENOMIC DNA]</scope>
    <source>
        <strain evidence="1 2">P96</strain>
    </source>
</reference>
<accession>A0ABT9FSH6</accession>
<comment type="caution">
    <text evidence="1">The sequence shown here is derived from an EMBL/GenBank/DDBJ whole genome shotgun (WGS) entry which is preliminary data.</text>
</comment>
<name>A0ABT9FSH6_9BACL</name>
<dbReference type="RefSeq" id="WP_305755270.1">
    <property type="nucleotide sequence ID" value="NZ_JAPCKK010000016.1"/>
</dbReference>
<evidence type="ECO:0000313" key="2">
    <source>
        <dbReference type="Proteomes" id="UP001241848"/>
    </source>
</evidence>
<organism evidence="1 2">
    <name type="scientific">Paenibacillus zeirhizosphaerae</name>
    <dbReference type="NCBI Taxonomy" id="2987519"/>
    <lineage>
        <taxon>Bacteria</taxon>
        <taxon>Bacillati</taxon>
        <taxon>Bacillota</taxon>
        <taxon>Bacilli</taxon>
        <taxon>Bacillales</taxon>
        <taxon>Paenibacillaceae</taxon>
        <taxon>Paenibacillus</taxon>
    </lineage>
</organism>
<gene>
    <name evidence="1" type="ORF">OIN60_12985</name>
</gene>
<protein>
    <submittedName>
        <fullName evidence="1">Uncharacterized protein</fullName>
    </submittedName>
</protein>
<dbReference type="EMBL" id="JAPCKK010000016">
    <property type="protein sequence ID" value="MDP4097686.1"/>
    <property type="molecule type" value="Genomic_DNA"/>
</dbReference>
<dbReference type="Gene3D" id="2.60.120.560">
    <property type="entry name" value="Exo-inulinase, domain 1"/>
    <property type="match status" value="1"/>
</dbReference>
<proteinExistence type="predicted"/>
<dbReference type="Proteomes" id="UP001241848">
    <property type="component" value="Unassembled WGS sequence"/>
</dbReference>
<keyword evidence="2" id="KW-1185">Reference proteome</keyword>
<evidence type="ECO:0000313" key="1">
    <source>
        <dbReference type="EMBL" id="MDP4097686.1"/>
    </source>
</evidence>